<dbReference type="Proteomes" id="UP000007115">
    <property type="component" value="Unassembled WGS sequence"/>
</dbReference>
<name>G9N1I8_HYPVG</name>
<dbReference type="AlphaFoldDB" id="G9N1I8"/>
<dbReference type="VEuPathDB" id="FungiDB:TRIVIDRAFT_68017"/>
<dbReference type="InParanoid" id="G9N1I8"/>
<proteinExistence type="predicted"/>
<dbReference type="eggNOG" id="ENOG502T6A6">
    <property type="taxonomic scope" value="Eukaryota"/>
</dbReference>
<dbReference type="RefSeq" id="XP_013953814.1">
    <property type="nucleotide sequence ID" value="XM_014098339.1"/>
</dbReference>
<gene>
    <name evidence="1" type="ORF">TRIVIDRAFT_68017</name>
</gene>
<dbReference type="GeneID" id="25797028"/>
<evidence type="ECO:0000313" key="1">
    <source>
        <dbReference type="EMBL" id="EHK19618.1"/>
    </source>
</evidence>
<comment type="caution">
    <text evidence="1">The sequence shown here is derived from an EMBL/GenBank/DDBJ whole genome shotgun (WGS) entry which is preliminary data.</text>
</comment>
<accession>G9N1I8</accession>
<dbReference type="OrthoDB" id="4874137at2759"/>
<dbReference type="OMA" id="WEGLWEH"/>
<keyword evidence="2" id="KW-1185">Reference proteome</keyword>
<evidence type="ECO:0000313" key="2">
    <source>
        <dbReference type="Proteomes" id="UP000007115"/>
    </source>
</evidence>
<dbReference type="HOGENOM" id="CLU_746097_0_0_1"/>
<reference evidence="1 2" key="1">
    <citation type="journal article" date="2011" name="Genome Biol.">
        <title>Comparative genome sequence analysis underscores mycoparasitism as the ancestral life style of Trichoderma.</title>
        <authorList>
            <person name="Kubicek C.P."/>
            <person name="Herrera-Estrella A."/>
            <person name="Seidl-Seiboth V."/>
            <person name="Martinez D.A."/>
            <person name="Druzhinina I.S."/>
            <person name="Thon M."/>
            <person name="Zeilinger S."/>
            <person name="Casas-Flores S."/>
            <person name="Horwitz B.A."/>
            <person name="Mukherjee P.K."/>
            <person name="Mukherjee M."/>
            <person name="Kredics L."/>
            <person name="Alcaraz L.D."/>
            <person name="Aerts A."/>
            <person name="Antal Z."/>
            <person name="Atanasova L."/>
            <person name="Cervantes-Badillo M.G."/>
            <person name="Challacombe J."/>
            <person name="Chertkov O."/>
            <person name="McCluskey K."/>
            <person name="Coulpier F."/>
            <person name="Deshpande N."/>
            <person name="von Doehren H."/>
            <person name="Ebbole D.J."/>
            <person name="Esquivel-Naranjo E.U."/>
            <person name="Fekete E."/>
            <person name="Flipphi M."/>
            <person name="Glaser F."/>
            <person name="Gomez-Rodriguez E.Y."/>
            <person name="Gruber S."/>
            <person name="Han C."/>
            <person name="Henrissat B."/>
            <person name="Hermosa R."/>
            <person name="Hernandez-Onate M."/>
            <person name="Karaffa L."/>
            <person name="Kosti I."/>
            <person name="Le Crom S."/>
            <person name="Lindquist E."/>
            <person name="Lucas S."/>
            <person name="Luebeck M."/>
            <person name="Luebeck P.S."/>
            <person name="Margeot A."/>
            <person name="Metz B."/>
            <person name="Misra M."/>
            <person name="Nevalainen H."/>
            <person name="Omann M."/>
            <person name="Packer N."/>
            <person name="Perrone G."/>
            <person name="Uresti-Rivera E.E."/>
            <person name="Salamov A."/>
            <person name="Schmoll M."/>
            <person name="Seiboth B."/>
            <person name="Shapiro H."/>
            <person name="Sukno S."/>
            <person name="Tamayo-Ramos J.A."/>
            <person name="Tisch D."/>
            <person name="Wiest A."/>
            <person name="Wilkinson H.H."/>
            <person name="Zhang M."/>
            <person name="Coutinho P.M."/>
            <person name="Kenerley C.M."/>
            <person name="Monte E."/>
            <person name="Baker S.E."/>
            <person name="Grigoriev I.V."/>
        </authorList>
    </citation>
    <scope>NUCLEOTIDE SEQUENCE [LARGE SCALE GENOMIC DNA]</scope>
    <source>
        <strain evidence="2">Gv29-8 / FGSC 10586</strain>
    </source>
</reference>
<organism evidence="1 2">
    <name type="scientific">Hypocrea virens (strain Gv29-8 / FGSC 10586)</name>
    <name type="common">Gliocladium virens</name>
    <name type="synonym">Trichoderma virens</name>
    <dbReference type="NCBI Taxonomy" id="413071"/>
    <lineage>
        <taxon>Eukaryota</taxon>
        <taxon>Fungi</taxon>
        <taxon>Dikarya</taxon>
        <taxon>Ascomycota</taxon>
        <taxon>Pezizomycotina</taxon>
        <taxon>Sordariomycetes</taxon>
        <taxon>Hypocreomycetidae</taxon>
        <taxon>Hypocreales</taxon>
        <taxon>Hypocreaceae</taxon>
        <taxon>Trichoderma</taxon>
    </lineage>
</organism>
<dbReference type="EMBL" id="ABDF02000083">
    <property type="protein sequence ID" value="EHK19618.1"/>
    <property type="molecule type" value="Genomic_DNA"/>
</dbReference>
<evidence type="ECO:0008006" key="3">
    <source>
        <dbReference type="Google" id="ProtNLM"/>
    </source>
</evidence>
<sequence>MPFLFKQPKLLPTPPGSPLPGTGTSRCSIEDMPPEIVIKIMGFLPSRIELISLGASSRYLAKVLSLHRIPILKAILTNILHPSNLDICLLTMGVIQVTREGEDVWQCLYALSQRPTVDTIRDTDTLCNMVDLAAYINFMVDIYAYPKHPNTFWRRALRKYANRWPDGCVPDGLVIIDQSTREDLQLVAARLWNVRDAALGYCPSAAPATVHSKGAMALFQREMFCAELKLRCDLVTGHELGIPEWMSEESPGDGVQSFLELLCWGRDDGEVWTEMNRSSWAEGRALGIRFYLTLARYMPHYANRDEIEEICTAIDGFITPYRYPDLVRDTRAWFFEFQEAAWEGLWEHAEEYCRQLDNGLVDDIEGGTDFF</sequence>
<protein>
    <recommendedName>
        <fullName evidence="3">F-box domain-containing protein</fullName>
    </recommendedName>
</protein>